<dbReference type="PANTHER" id="PTHR11562">
    <property type="entry name" value="CATION EFFLUX PROTEIN/ ZINC TRANSPORTER"/>
    <property type="match status" value="1"/>
</dbReference>
<feature type="domain" description="Cation efflux protein transmembrane" evidence="7">
    <location>
        <begin position="23"/>
        <end position="198"/>
    </location>
</feature>
<dbReference type="Gene3D" id="1.20.1510.10">
    <property type="entry name" value="Cation efflux protein transmembrane domain"/>
    <property type="match status" value="1"/>
</dbReference>
<sequence length="215" mass="22678">MTGCCDENDASLAVLRERQSRMLWIVLGINAIMFCVEFGAGWLAGSTALLADSLDMLGDTLVYSLSLMVVARGDRWKAISAAVKGVIMLAFGLLVLAEATGKAYAGGPPVVGLMAGVGLLALVSNSFCLYLLTRHRDDDVNLRSSWVCSRNDLIANCGVLLAAGLVLLSGSRWPDVIIGVLIAGVFLRSAIGVLRQARRTYQGAGVDGISSTVSR</sequence>
<evidence type="ECO:0000313" key="8">
    <source>
        <dbReference type="EMBL" id="MDT0617496.1"/>
    </source>
</evidence>
<feature type="transmembrane region" description="Helical" evidence="6">
    <location>
        <begin position="22"/>
        <end position="44"/>
    </location>
</feature>
<evidence type="ECO:0000256" key="6">
    <source>
        <dbReference type="SAM" id="Phobius"/>
    </source>
</evidence>
<comment type="caution">
    <text evidence="8">The sequence shown here is derived from an EMBL/GenBank/DDBJ whole genome shotgun (WGS) entry which is preliminary data.</text>
</comment>
<evidence type="ECO:0000259" key="7">
    <source>
        <dbReference type="Pfam" id="PF01545"/>
    </source>
</evidence>
<keyword evidence="5 6" id="KW-0472">Membrane</keyword>
<organism evidence="8 9">
    <name type="scientific">Spectribacter acetivorans</name>
    <dbReference type="NCBI Taxonomy" id="3075603"/>
    <lineage>
        <taxon>Bacteria</taxon>
        <taxon>Pseudomonadati</taxon>
        <taxon>Pseudomonadota</taxon>
        <taxon>Gammaproteobacteria</taxon>
        <taxon>Salinisphaerales</taxon>
        <taxon>Salinisphaeraceae</taxon>
        <taxon>Spectribacter</taxon>
    </lineage>
</organism>
<proteinExistence type="predicted"/>
<evidence type="ECO:0000256" key="2">
    <source>
        <dbReference type="ARBA" id="ARBA00022692"/>
    </source>
</evidence>
<keyword evidence="4 6" id="KW-1133">Transmembrane helix</keyword>
<keyword evidence="3" id="KW-0864">Zinc transport</keyword>
<evidence type="ECO:0000256" key="3">
    <source>
        <dbReference type="ARBA" id="ARBA00022906"/>
    </source>
</evidence>
<keyword evidence="2 6" id="KW-0812">Transmembrane</keyword>
<keyword evidence="3" id="KW-0406">Ion transport</keyword>
<reference evidence="8 9" key="1">
    <citation type="submission" date="2023-09" db="EMBL/GenBank/DDBJ databases">
        <authorList>
            <person name="Rey-Velasco X."/>
        </authorList>
    </citation>
    <scope>NUCLEOTIDE SEQUENCE [LARGE SCALE GENOMIC DNA]</scope>
    <source>
        <strain evidence="8 9">P385</strain>
    </source>
</reference>
<dbReference type="PANTHER" id="PTHR11562:SF17">
    <property type="entry name" value="RE54080P-RELATED"/>
    <property type="match status" value="1"/>
</dbReference>
<keyword evidence="3" id="KW-0813">Transport</keyword>
<dbReference type="Pfam" id="PF01545">
    <property type="entry name" value="Cation_efflux"/>
    <property type="match status" value="1"/>
</dbReference>
<dbReference type="InterPro" id="IPR058533">
    <property type="entry name" value="Cation_efflux_TM"/>
</dbReference>
<name>A0ABU3B4X4_9GAMM</name>
<dbReference type="NCBIfam" id="TIGR01297">
    <property type="entry name" value="CDF"/>
    <property type="match status" value="1"/>
</dbReference>
<feature type="transmembrane region" description="Helical" evidence="6">
    <location>
        <begin position="176"/>
        <end position="194"/>
    </location>
</feature>
<feature type="transmembrane region" description="Helical" evidence="6">
    <location>
        <begin position="153"/>
        <end position="170"/>
    </location>
</feature>
<dbReference type="SUPFAM" id="SSF161111">
    <property type="entry name" value="Cation efflux protein transmembrane domain-like"/>
    <property type="match status" value="1"/>
</dbReference>
<feature type="transmembrane region" description="Helical" evidence="6">
    <location>
        <begin position="85"/>
        <end position="105"/>
    </location>
</feature>
<evidence type="ECO:0000256" key="4">
    <source>
        <dbReference type="ARBA" id="ARBA00022989"/>
    </source>
</evidence>
<accession>A0ABU3B4X4</accession>
<dbReference type="EMBL" id="JAVRHY010000002">
    <property type="protein sequence ID" value="MDT0617496.1"/>
    <property type="molecule type" value="Genomic_DNA"/>
</dbReference>
<feature type="transmembrane region" description="Helical" evidence="6">
    <location>
        <begin position="111"/>
        <end position="132"/>
    </location>
</feature>
<dbReference type="InterPro" id="IPR050681">
    <property type="entry name" value="CDF/SLC30A"/>
</dbReference>
<protein>
    <submittedName>
        <fullName evidence="8">Cation diffusion facilitator family transporter</fullName>
    </submittedName>
</protein>
<evidence type="ECO:0000256" key="1">
    <source>
        <dbReference type="ARBA" id="ARBA00004141"/>
    </source>
</evidence>
<evidence type="ECO:0000313" key="9">
    <source>
        <dbReference type="Proteomes" id="UP001259982"/>
    </source>
</evidence>
<dbReference type="RefSeq" id="WP_311657294.1">
    <property type="nucleotide sequence ID" value="NZ_JAVRHY010000002.1"/>
</dbReference>
<dbReference type="InterPro" id="IPR002524">
    <property type="entry name" value="Cation_efflux"/>
</dbReference>
<gene>
    <name evidence="8" type="ORF">RM531_03345</name>
</gene>
<dbReference type="InterPro" id="IPR027469">
    <property type="entry name" value="Cation_efflux_TMD_sf"/>
</dbReference>
<dbReference type="Proteomes" id="UP001259982">
    <property type="component" value="Unassembled WGS sequence"/>
</dbReference>
<evidence type="ECO:0000256" key="5">
    <source>
        <dbReference type="ARBA" id="ARBA00023136"/>
    </source>
</evidence>
<feature type="transmembrane region" description="Helical" evidence="6">
    <location>
        <begin position="56"/>
        <end position="73"/>
    </location>
</feature>
<keyword evidence="3" id="KW-0862">Zinc</keyword>
<comment type="subcellular location">
    <subcellularLocation>
        <location evidence="1">Membrane</location>
        <topology evidence="1">Multi-pass membrane protein</topology>
    </subcellularLocation>
</comment>
<keyword evidence="9" id="KW-1185">Reference proteome</keyword>